<dbReference type="HOGENOM" id="CLU_3316926_0_0_6"/>
<reference evidence="1 2" key="1">
    <citation type="submission" date="2013-09" db="EMBL/GenBank/DDBJ databases">
        <title>Comparative genomics of Sd1617 to representative strains in evaluating its pathogenesis.</title>
        <authorList>
            <person name="Aksomboon Vongsawan A."/>
            <person name="Kapatral V."/>
            <person name="Vaisvil B."/>
            <person name="Serichantalergs O."/>
            <person name="Hale T.L."/>
            <person name="Mason C.J."/>
        </authorList>
    </citation>
    <scope>NUCLEOTIDE SEQUENCE [LARGE SCALE GENOMIC DNA]</scope>
    <source>
        <strain evidence="1 2">1617</strain>
    </source>
</reference>
<proteinExistence type="predicted"/>
<dbReference type="Proteomes" id="UP000031647">
    <property type="component" value="Chromosome"/>
</dbReference>
<gene>
    <name evidence="1" type="ORF">Asd1617_05958</name>
</gene>
<sequence length="39" mass="4217">MVGVNRLSGVARAFSGSYLAASLVQRYLVCRNVTVKNSE</sequence>
<dbReference type="EMBL" id="CP006736">
    <property type="protein sequence ID" value="AHA68785.1"/>
    <property type="molecule type" value="Genomic_DNA"/>
</dbReference>
<dbReference type="KEGG" id="sdz:Asd1617_05958"/>
<evidence type="ECO:0000313" key="2">
    <source>
        <dbReference type="Proteomes" id="UP000031647"/>
    </source>
</evidence>
<dbReference type="AlphaFoldDB" id="A0A0A7A3P6"/>
<accession>A0A0A7A3P6</accession>
<organism evidence="1 2">
    <name type="scientific">Shigella dysenteriae 1617</name>
    <dbReference type="NCBI Taxonomy" id="754093"/>
    <lineage>
        <taxon>Bacteria</taxon>
        <taxon>Pseudomonadati</taxon>
        <taxon>Pseudomonadota</taxon>
        <taxon>Gammaproteobacteria</taxon>
        <taxon>Enterobacterales</taxon>
        <taxon>Enterobacteriaceae</taxon>
        <taxon>Shigella</taxon>
    </lineage>
</organism>
<protein>
    <submittedName>
        <fullName evidence="1">Uncharacterized protein</fullName>
    </submittedName>
</protein>
<name>A0A0A7A3P6_SHIDY</name>
<evidence type="ECO:0000313" key="1">
    <source>
        <dbReference type="EMBL" id="AHA68785.1"/>
    </source>
</evidence>